<evidence type="ECO:0000256" key="6">
    <source>
        <dbReference type="ARBA" id="ARBA00022946"/>
    </source>
</evidence>
<feature type="compositionally biased region" description="Basic and acidic residues" evidence="10">
    <location>
        <begin position="643"/>
        <end position="652"/>
    </location>
</feature>
<dbReference type="Gene3D" id="2.40.30.10">
    <property type="entry name" value="Translation factors"/>
    <property type="match status" value="2"/>
</dbReference>
<evidence type="ECO:0000256" key="9">
    <source>
        <dbReference type="ARBA" id="ARBA00044200"/>
    </source>
</evidence>
<keyword evidence="13" id="KW-1185">Reference proteome</keyword>
<dbReference type="InterPro" id="IPR015760">
    <property type="entry name" value="TIF_IF2"/>
</dbReference>
<dbReference type="InterPro" id="IPR036925">
    <property type="entry name" value="TIF_IF2_dom3_sf"/>
</dbReference>
<dbReference type="Pfam" id="PF00009">
    <property type="entry name" value="GTP_EFTU"/>
    <property type="match status" value="1"/>
</dbReference>
<dbReference type="NCBIfam" id="TIGR00231">
    <property type="entry name" value="small_GTP"/>
    <property type="match status" value="1"/>
</dbReference>
<dbReference type="STRING" id="47428.A0A284R7R2"/>
<keyword evidence="3" id="KW-0396">Initiation factor</keyword>
<feature type="region of interest" description="Disordered" evidence="10">
    <location>
        <begin position="643"/>
        <end position="670"/>
    </location>
</feature>
<feature type="compositionally biased region" description="Basic and acidic residues" evidence="10">
    <location>
        <begin position="661"/>
        <end position="670"/>
    </location>
</feature>
<keyword evidence="5" id="KW-0648">Protein biosynthesis</keyword>
<comment type="similarity">
    <text evidence="2">Belongs to the TRAFAC class translation factor GTPase superfamily. Classic translation factor GTPase family. IF-2 subfamily.</text>
</comment>
<accession>A0A284R7R2</accession>
<dbReference type="FunFam" id="3.40.50.10050:FF:000001">
    <property type="entry name" value="Translation initiation factor IF-2"/>
    <property type="match status" value="1"/>
</dbReference>
<dbReference type="SUPFAM" id="SSF50447">
    <property type="entry name" value="Translation proteins"/>
    <property type="match status" value="2"/>
</dbReference>
<dbReference type="AlphaFoldDB" id="A0A284R7R2"/>
<evidence type="ECO:0000256" key="8">
    <source>
        <dbReference type="ARBA" id="ARBA00023134"/>
    </source>
</evidence>
<feature type="compositionally biased region" description="Polar residues" evidence="10">
    <location>
        <begin position="33"/>
        <end position="47"/>
    </location>
</feature>
<keyword evidence="6" id="KW-0809">Transit peptide</keyword>
<sequence length="880" mass="94874">MHCRRHAFPSVCRKCIQTRQSSTAAKLKDTKWDTASSNTSIHRSSPSPLMRKWASREPPLPPTASGSSSLGASKWARPPQPPPTSGYVRGDVRAPVDWMRRIPSKPSESVTVQPTIQPAVIPVRTEVKPLSAIGQRQRDLGRGIERGLAPHQLPKKPGTVPDSRKRDSPQSRPPAAVSKAKVETKPDEAVIEEEEDASEVRYEPDVDEGAGLKDHERWRSKHQKHGERGSILKTMGYTRPTTTEQHSTPEVKILKKRPRKAIVEKRVSPDIYIPTMISVGSLSQLLDVRLTTLQRAMRRAGMEDQMSYDHVLTADYAVLLAEEFGRNPIVDDELAFNLYQAPPHPDPSSLPIRPPVITIMGHVDHGKTTLLDTLRSTSVAKGEAGGITQHIGAFSVPVPGTKDTITFLDTPGHAAFSAMRARGARVTDIVVLVVAADDGIMPQTKEVIGLIQKEKGNIPVVVAINKVDKPGADVDAVQKALLAADVQLEEFGGDVPSVEVSGLTGKGLPTLVETLSAMAEMQELRAERDGPVHGYVLESQVQKGLGAVATVLVLRGCLKPGAHILAGLSQSKVRVMSDSTGKVVKAAYPGMAVIVSGWKTIPNAGDEVLQGSESDVKKALANRVRQAEIEASLKDVEAINKARREERERREEEEAAAEAEEAAREQKPVETGPRELKLVIKADVSGSAEAVVGAIHGIGNDVAISRVISSSVGDVSESDVMMAKAAGGTVVAFSIKVPKPIEAIAIQNQVPICSSGIIYRLVDDITARVVDLLPKIYETRVTGEATVLQLFDISLKGGVTRKVAGSRVISGLVEKNKTAKVVRNGKVIHEGTVDTMRIMKKEVTEIRKGTECGLGLSGYSDLLPGDTIQTYETIEKPGVL</sequence>
<reference evidence="13" key="1">
    <citation type="journal article" date="2017" name="Nat. Ecol. Evol.">
        <title>Genome expansion and lineage-specific genetic innovations in the forest pathogenic fungi Armillaria.</title>
        <authorList>
            <person name="Sipos G."/>
            <person name="Prasanna A.N."/>
            <person name="Walter M.C."/>
            <person name="O'Connor E."/>
            <person name="Balint B."/>
            <person name="Krizsan K."/>
            <person name="Kiss B."/>
            <person name="Hess J."/>
            <person name="Varga T."/>
            <person name="Slot J."/>
            <person name="Riley R."/>
            <person name="Boka B."/>
            <person name="Rigling D."/>
            <person name="Barry K."/>
            <person name="Lee J."/>
            <person name="Mihaltcheva S."/>
            <person name="LaButti K."/>
            <person name="Lipzen A."/>
            <person name="Waldron R."/>
            <person name="Moloney N.M."/>
            <person name="Sperisen C."/>
            <person name="Kredics L."/>
            <person name="Vagvoelgyi C."/>
            <person name="Patrignani A."/>
            <person name="Fitzpatrick D."/>
            <person name="Nagy I."/>
            <person name="Doyle S."/>
            <person name="Anderson J.B."/>
            <person name="Grigoriev I.V."/>
            <person name="Gueldener U."/>
            <person name="Muensterkoetter M."/>
            <person name="Nagy L.G."/>
        </authorList>
    </citation>
    <scope>NUCLEOTIDE SEQUENCE [LARGE SCALE GENOMIC DNA]</scope>
    <source>
        <strain evidence="13">C18/9</strain>
    </source>
</reference>
<dbReference type="FunFam" id="3.40.50.300:FF:000019">
    <property type="entry name" value="Translation initiation factor IF-2"/>
    <property type="match status" value="1"/>
</dbReference>
<dbReference type="InterPro" id="IPR023115">
    <property type="entry name" value="TIF_IF2_dom3"/>
</dbReference>
<feature type="region of interest" description="Disordered" evidence="10">
    <location>
        <begin position="19"/>
        <end position="92"/>
    </location>
</feature>
<evidence type="ECO:0000256" key="7">
    <source>
        <dbReference type="ARBA" id="ARBA00023128"/>
    </source>
</evidence>
<evidence type="ECO:0000256" key="3">
    <source>
        <dbReference type="ARBA" id="ARBA00022540"/>
    </source>
</evidence>
<dbReference type="InterPro" id="IPR027417">
    <property type="entry name" value="P-loop_NTPase"/>
</dbReference>
<dbReference type="Proteomes" id="UP000219338">
    <property type="component" value="Unassembled WGS sequence"/>
</dbReference>
<dbReference type="OMA" id="RKNPWMN"/>
<comment type="subcellular location">
    <subcellularLocation>
        <location evidence="1">Mitochondrion</location>
    </subcellularLocation>
</comment>
<keyword evidence="4" id="KW-0547">Nucleotide-binding</keyword>
<dbReference type="OrthoDB" id="361630at2759"/>
<dbReference type="CDD" id="cd03692">
    <property type="entry name" value="mtIF2_IVc"/>
    <property type="match status" value="1"/>
</dbReference>
<dbReference type="InterPro" id="IPR009000">
    <property type="entry name" value="Transl_B-barrel_sf"/>
</dbReference>
<evidence type="ECO:0000313" key="12">
    <source>
        <dbReference type="EMBL" id="SJL04747.1"/>
    </source>
</evidence>
<dbReference type="PROSITE" id="PS51722">
    <property type="entry name" value="G_TR_2"/>
    <property type="match status" value="1"/>
</dbReference>
<dbReference type="SUPFAM" id="SSF52540">
    <property type="entry name" value="P-loop containing nucleoside triphosphate hydrolases"/>
    <property type="match status" value="1"/>
</dbReference>
<keyword evidence="8" id="KW-0342">GTP-binding</keyword>
<dbReference type="PANTHER" id="PTHR43381">
    <property type="entry name" value="TRANSLATION INITIATION FACTOR IF-2-RELATED"/>
    <property type="match status" value="1"/>
</dbReference>
<feature type="compositionally biased region" description="Basic and acidic residues" evidence="10">
    <location>
        <begin position="198"/>
        <end position="217"/>
    </location>
</feature>
<evidence type="ECO:0000256" key="2">
    <source>
        <dbReference type="ARBA" id="ARBA00007733"/>
    </source>
</evidence>
<dbReference type="FunFam" id="2.40.30.10:FF:000008">
    <property type="entry name" value="Translation initiation factor IF-2"/>
    <property type="match status" value="1"/>
</dbReference>
<dbReference type="EMBL" id="FUEG01000005">
    <property type="protein sequence ID" value="SJL04747.1"/>
    <property type="molecule type" value="Genomic_DNA"/>
</dbReference>
<feature type="region of interest" description="Disordered" evidence="10">
    <location>
        <begin position="143"/>
        <end position="227"/>
    </location>
</feature>
<dbReference type="Pfam" id="PF22042">
    <property type="entry name" value="EF-G_D2"/>
    <property type="match status" value="1"/>
</dbReference>
<dbReference type="NCBIfam" id="TIGR00487">
    <property type="entry name" value="IF-2"/>
    <property type="match status" value="1"/>
</dbReference>
<dbReference type="GO" id="GO:0005525">
    <property type="term" value="F:GTP binding"/>
    <property type="evidence" value="ECO:0007669"/>
    <property type="project" value="UniProtKB-KW"/>
</dbReference>
<evidence type="ECO:0000259" key="11">
    <source>
        <dbReference type="PROSITE" id="PS51722"/>
    </source>
</evidence>
<evidence type="ECO:0000256" key="10">
    <source>
        <dbReference type="SAM" id="MobiDB-lite"/>
    </source>
</evidence>
<dbReference type="SUPFAM" id="SSF52156">
    <property type="entry name" value="Initiation factor IF2/eIF5b, domain 3"/>
    <property type="match status" value="1"/>
</dbReference>
<dbReference type="Gene3D" id="3.40.50.300">
    <property type="entry name" value="P-loop containing nucleotide triphosphate hydrolases"/>
    <property type="match status" value="1"/>
</dbReference>
<dbReference type="InterPro" id="IPR053905">
    <property type="entry name" value="EF-G-like_DII"/>
</dbReference>
<dbReference type="GO" id="GO:0005739">
    <property type="term" value="C:mitochondrion"/>
    <property type="evidence" value="ECO:0007669"/>
    <property type="project" value="UniProtKB-SubCell"/>
</dbReference>
<evidence type="ECO:0000256" key="4">
    <source>
        <dbReference type="ARBA" id="ARBA00022741"/>
    </source>
</evidence>
<name>A0A284R7R2_ARMOS</name>
<dbReference type="Gene3D" id="3.40.50.10050">
    <property type="entry name" value="Translation initiation factor IF- 2, domain 3"/>
    <property type="match status" value="1"/>
</dbReference>
<dbReference type="GO" id="GO:0003743">
    <property type="term" value="F:translation initiation factor activity"/>
    <property type="evidence" value="ECO:0007669"/>
    <property type="project" value="UniProtKB-KW"/>
</dbReference>
<keyword evidence="7" id="KW-0496">Mitochondrion</keyword>
<protein>
    <recommendedName>
        <fullName evidence="9">Translation initiation factor IF-2, mitochondrial</fullName>
    </recommendedName>
</protein>
<gene>
    <name evidence="12" type="ORF">ARMOST_08117</name>
</gene>
<organism evidence="12 13">
    <name type="scientific">Armillaria ostoyae</name>
    <name type="common">Armillaria root rot fungus</name>
    <dbReference type="NCBI Taxonomy" id="47428"/>
    <lineage>
        <taxon>Eukaryota</taxon>
        <taxon>Fungi</taxon>
        <taxon>Dikarya</taxon>
        <taxon>Basidiomycota</taxon>
        <taxon>Agaricomycotina</taxon>
        <taxon>Agaricomycetes</taxon>
        <taxon>Agaricomycetidae</taxon>
        <taxon>Agaricales</taxon>
        <taxon>Marasmiineae</taxon>
        <taxon>Physalacriaceae</taxon>
        <taxon>Armillaria</taxon>
    </lineage>
</organism>
<evidence type="ECO:0000313" key="13">
    <source>
        <dbReference type="Proteomes" id="UP000219338"/>
    </source>
</evidence>
<dbReference type="InterPro" id="IPR000795">
    <property type="entry name" value="T_Tr_GTP-bd_dom"/>
</dbReference>
<proteinExistence type="inferred from homology"/>
<dbReference type="CDD" id="cd01887">
    <property type="entry name" value="IF2_eIF5B"/>
    <property type="match status" value="1"/>
</dbReference>
<feature type="domain" description="Tr-type G" evidence="11">
    <location>
        <begin position="352"/>
        <end position="525"/>
    </location>
</feature>
<dbReference type="PANTHER" id="PTHR43381:SF20">
    <property type="entry name" value="TRANSLATION INITIATION FACTOR IF-2, MITOCHONDRIAL"/>
    <property type="match status" value="1"/>
</dbReference>
<dbReference type="InterPro" id="IPR005225">
    <property type="entry name" value="Small_GTP-bd"/>
</dbReference>
<evidence type="ECO:0000256" key="5">
    <source>
        <dbReference type="ARBA" id="ARBA00022917"/>
    </source>
</evidence>
<evidence type="ECO:0000256" key="1">
    <source>
        <dbReference type="ARBA" id="ARBA00004173"/>
    </source>
</evidence>
<dbReference type="InterPro" id="IPR000178">
    <property type="entry name" value="TF_IF2_bacterial-like"/>
</dbReference>
<dbReference type="GO" id="GO:0003924">
    <property type="term" value="F:GTPase activity"/>
    <property type="evidence" value="ECO:0007669"/>
    <property type="project" value="InterPro"/>
</dbReference>
<dbReference type="Pfam" id="PF11987">
    <property type="entry name" value="IF-2"/>
    <property type="match status" value="1"/>
</dbReference>